<evidence type="ECO:0000256" key="1">
    <source>
        <dbReference type="SAM" id="MobiDB-lite"/>
    </source>
</evidence>
<evidence type="ECO:0000313" key="3">
    <source>
        <dbReference type="Proteomes" id="UP000037035"/>
    </source>
</evidence>
<reference evidence="2 3" key="1">
    <citation type="submission" date="2015-08" db="EMBL/GenBank/DDBJ databases">
        <title>Next Generation Sequencing and Analysis of the Genome of Puccinia sorghi L Schw, the Causal Agent of Maize Common Rust.</title>
        <authorList>
            <person name="Rochi L."/>
            <person name="Burguener G."/>
            <person name="Darino M."/>
            <person name="Turjanski A."/>
            <person name="Kreff E."/>
            <person name="Dieguez M.J."/>
            <person name="Sacco F."/>
        </authorList>
    </citation>
    <scope>NUCLEOTIDE SEQUENCE [LARGE SCALE GENOMIC DNA]</scope>
    <source>
        <strain evidence="2 3">RO10H11247</strain>
    </source>
</reference>
<dbReference type="VEuPathDB" id="FungiDB:VP01_5307g1"/>
<organism evidence="2 3">
    <name type="scientific">Puccinia sorghi</name>
    <dbReference type="NCBI Taxonomy" id="27349"/>
    <lineage>
        <taxon>Eukaryota</taxon>
        <taxon>Fungi</taxon>
        <taxon>Dikarya</taxon>
        <taxon>Basidiomycota</taxon>
        <taxon>Pucciniomycotina</taxon>
        <taxon>Pucciniomycetes</taxon>
        <taxon>Pucciniales</taxon>
        <taxon>Pucciniaceae</taxon>
        <taxon>Puccinia</taxon>
    </lineage>
</organism>
<name>A0A0L6UKA8_9BASI</name>
<feature type="region of interest" description="Disordered" evidence="1">
    <location>
        <begin position="101"/>
        <end position="122"/>
    </location>
</feature>
<sequence>MVISRERCRKISAGPTHHQTSHARYPISVLWQRAKYVPVGTTLKVVLSQIPIQPEWMISARLPSTPLGAKVSQKFAHKNPAVQNVEVVDAAHASLKELLAGAEGPSPDQPPTPCPNTLPNRKLPARKPNKFILKSSPQPQPKFNFKRILSPFSAVVRAGCSRVGQGVQAAAGCVGSAWKRLGADQALSSPPILIQALSPNSKFSHLPSPKPSNITKVHFIMSDLKTIYPISNTQPPLLDQLNRLRINQLQTASCQLSIRPSPIPNGWTAWSLKNSVKHVRKAGG</sequence>
<dbReference type="AlphaFoldDB" id="A0A0L6UKA8"/>
<evidence type="ECO:0000313" key="2">
    <source>
        <dbReference type="EMBL" id="KNZ48948.1"/>
    </source>
</evidence>
<keyword evidence="3" id="KW-1185">Reference proteome</keyword>
<gene>
    <name evidence="2" type="ORF">VP01_5307g1</name>
</gene>
<protein>
    <submittedName>
        <fullName evidence="2">Uncharacterized protein</fullName>
    </submittedName>
</protein>
<proteinExistence type="predicted"/>
<accession>A0A0L6UKA8</accession>
<dbReference type="Proteomes" id="UP000037035">
    <property type="component" value="Unassembled WGS sequence"/>
</dbReference>
<dbReference type="EMBL" id="LAVV01010506">
    <property type="protein sequence ID" value="KNZ48948.1"/>
    <property type="molecule type" value="Genomic_DNA"/>
</dbReference>
<comment type="caution">
    <text evidence="2">The sequence shown here is derived from an EMBL/GenBank/DDBJ whole genome shotgun (WGS) entry which is preliminary data.</text>
</comment>
<feature type="compositionally biased region" description="Pro residues" evidence="1">
    <location>
        <begin position="107"/>
        <end position="116"/>
    </location>
</feature>